<dbReference type="InterPro" id="IPR029039">
    <property type="entry name" value="Flavoprotein-like_sf"/>
</dbReference>
<dbReference type="PANTHER" id="PTHR39201:SF1">
    <property type="entry name" value="FLAVODOXIN-LIKE DOMAIN-CONTAINING PROTEIN"/>
    <property type="match status" value="1"/>
</dbReference>
<dbReference type="Proteomes" id="UP000028995">
    <property type="component" value="Unassembled WGS sequence"/>
</dbReference>
<reference evidence="3 4" key="1">
    <citation type="submission" date="2014-03" db="EMBL/GenBank/DDBJ databases">
        <title>Genomics of Bifidobacteria.</title>
        <authorList>
            <person name="Ventura M."/>
            <person name="Milani C."/>
            <person name="Lugli G.A."/>
        </authorList>
    </citation>
    <scope>NUCLEOTIDE SEQUENCE [LARGE SCALE GENOMIC DNA]</scope>
    <source>
        <strain evidence="3 4">LMG 10510</strain>
    </source>
</reference>
<dbReference type="PROSITE" id="PS50902">
    <property type="entry name" value="FLAVODOXIN_LIKE"/>
    <property type="match status" value="1"/>
</dbReference>
<organism evidence="3 4">
    <name type="scientific">Bifidobacterium choerinum</name>
    <dbReference type="NCBI Taxonomy" id="35760"/>
    <lineage>
        <taxon>Bacteria</taxon>
        <taxon>Bacillati</taxon>
        <taxon>Actinomycetota</taxon>
        <taxon>Actinomycetes</taxon>
        <taxon>Bifidobacteriales</taxon>
        <taxon>Bifidobacteriaceae</taxon>
        <taxon>Bifidobacterium</taxon>
    </lineage>
</organism>
<feature type="region of interest" description="Disordered" evidence="1">
    <location>
        <begin position="39"/>
        <end position="67"/>
    </location>
</feature>
<evidence type="ECO:0000259" key="2">
    <source>
        <dbReference type="PROSITE" id="PS50902"/>
    </source>
</evidence>
<dbReference type="GO" id="GO:0010181">
    <property type="term" value="F:FMN binding"/>
    <property type="evidence" value="ECO:0007669"/>
    <property type="project" value="InterPro"/>
</dbReference>
<dbReference type="GO" id="GO:0009055">
    <property type="term" value="F:electron transfer activity"/>
    <property type="evidence" value="ECO:0007669"/>
    <property type="project" value="InterPro"/>
</dbReference>
<proteinExistence type="predicted"/>
<dbReference type="RefSeq" id="WP_024541490.1">
    <property type="nucleotide sequence ID" value="NZ_JGYU01000002.1"/>
</dbReference>
<dbReference type="InterPro" id="IPR008254">
    <property type="entry name" value="Flavodoxin/NO_synth"/>
</dbReference>
<dbReference type="OrthoDB" id="9806505at2"/>
<dbReference type="eggNOG" id="COG0716">
    <property type="taxonomic scope" value="Bacteria"/>
</dbReference>
<feature type="domain" description="Flavodoxin-like" evidence="2">
    <location>
        <begin position="4"/>
        <end position="158"/>
    </location>
</feature>
<evidence type="ECO:0000313" key="4">
    <source>
        <dbReference type="Proteomes" id="UP000028995"/>
    </source>
</evidence>
<dbReference type="AlphaFoldDB" id="A0A087AH24"/>
<accession>A0A087AH24</accession>
<dbReference type="InterPro" id="IPR001226">
    <property type="entry name" value="Flavodoxin_CS"/>
</dbReference>
<dbReference type="STRING" id="35760.BCHO_0154"/>
<sequence>MTNKLVVYITGTGNTRRVAEHLADAIGADLREIVPDQPFTDADLDWTNPNSRSSKQHADRSMRPALAEDPSIDGYDEIFLGYPLWWDTAPREVRTWLEAHDFAGKKLTTFATSSSSTRGALGEQLHDSAPDAQWIDGRRFDVDASEDELRVWAQSLGM</sequence>
<dbReference type="PANTHER" id="PTHR39201">
    <property type="entry name" value="EXPORTED PROTEIN-RELATED"/>
    <property type="match status" value="1"/>
</dbReference>
<evidence type="ECO:0000313" key="3">
    <source>
        <dbReference type="EMBL" id="KFI58074.1"/>
    </source>
</evidence>
<dbReference type="PROSITE" id="PS00201">
    <property type="entry name" value="FLAVODOXIN"/>
    <property type="match status" value="1"/>
</dbReference>
<dbReference type="SUPFAM" id="SSF52218">
    <property type="entry name" value="Flavoproteins"/>
    <property type="match status" value="1"/>
</dbReference>
<keyword evidence="4" id="KW-1185">Reference proteome</keyword>
<dbReference type="Pfam" id="PF12682">
    <property type="entry name" value="Flavodoxin_4"/>
    <property type="match status" value="1"/>
</dbReference>
<evidence type="ECO:0000256" key="1">
    <source>
        <dbReference type="SAM" id="MobiDB-lite"/>
    </source>
</evidence>
<dbReference type="Gene3D" id="3.40.50.360">
    <property type="match status" value="1"/>
</dbReference>
<protein>
    <submittedName>
        <fullName evidence="3">Flavodoxin</fullName>
    </submittedName>
</protein>
<name>A0A087AH24_9BIFI</name>
<gene>
    <name evidence="3" type="ORF">BCHO_0154</name>
</gene>
<dbReference type="EMBL" id="JGYU01000002">
    <property type="protein sequence ID" value="KFI58074.1"/>
    <property type="molecule type" value="Genomic_DNA"/>
</dbReference>
<comment type="caution">
    <text evidence="3">The sequence shown here is derived from an EMBL/GenBank/DDBJ whole genome shotgun (WGS) entry which is preliminary data.</text>
</comment>